<dbReference type="PANTHER" id="PTHR24421">
    <property type="entry name" value="NITRATE/NITRITE SENSOR PROTEIN NARX-RELATED"/>
    <property type="match status" value="1"/>
</dbReference>
<keyword evidence="7 15" id="KW-0812">Transmembrane</keyword>
<dbReference type="Pfam" id="PF00672">
    <property type="entry name" value="HAMP"/>
    <property type="match status" value="1"/>
</dbReference>
<dbReference type="CDD" id="cd06225">
    <property type="entry name" value="HAMP"/>
    <property type="match status" value="1"/>
</dbReference>
<gene>
    <name evidence="18" type="ORF">SCALIN_C10_0088</name>
</gene>
<evidence type="ECO:0000256" key="9">
    <source>
        <dbReference type="ARBA" id="ARBA00022777"/>
    </source>
</evidence>
<dbReference type="InterPro" id="IPR005467">
    <property type="entry name" value="His_kinase_dom"/>
</dbReference>
<evidence type="ECO:0000256" key="11">
    <source>
        <dbReference type="ARBA" id="ARBA00022989"/>
    </source>
</evidence>
<dbReference type="GO" id="GO:0046983">
    <property type="term" value="F:protein dimerization activity"/>
    <property type="evidence" value="ECO:0007669"/>
    <property type="project" value="InterPro"/>
</dbReference>
<sequence>MKIRNKLIIVLLMFSIIPVTTLLIFEIKRDQETLEKQIGVSSLEFTRLAMMRINEYLYFKYVDVQKWVNNINQEGISAGDDDASISNYLKKLVESYDEYHYIICLNKEGRIVASSDVELMNMDIEPGMEIQKLLNGKLIIQDVSFNKMAGGYAVVISVPIRDTDEQTRIVGVISAALRWNKVNKMIASLEIKGKKQDLANHFMLTNEDGLVISCFDNKQMFATNLISIGLKSAKNAQEHKEGSIVETSEHGLSSFSTYTYMKKYNEMPLVNWRLILYQDSERVFEPVYSLEKPILYILPTTIVFLIIISYYLANRISKPILSLALMAQDIGKGDLSKKINVNSKDEIAYLADSFNKMRVALSRSFTNIERHKKELQQLSKRIVIVQEEERKNLSRELHDDAGQALTAMKINVEMMEKEIPDSNVSVRRRLADTKQLLSHTLQEIRTLAFELRPSLLDDFGVQSAIKEYTKGYSERTKIDVQVLGKKIVKRFPSEIDILLYRCVQEALNNVVKHSKATKVTIEIIADKEEIHMRVKDNGYGFDVKEVLEENKKSTSIGLFGMKERVALLNGSLKIYSERKKGTELAILIPFKTNKENSVFEGGRDV</sequence>
<keyword evidence="14" id="KW-0175">Coiled coil</keyword>
<dbReference type="RefSeq" id="WP_096893625.1">
    <property type="nucleotide sequence ID" value="NZ_BAOS01000010.1"/>
</dbReference>
<dbReference type="EC" id="2.7.13.3" evidence="3"/>
<feature type="transmembrane region" description="Helical" evidence="15">
    <location>
        <begin position="294"/>
        <end position="313"/>
    </location>
</feature>
<keyword evidence="10" id="KW-0067">ATP-binding</keyword>
<dbReference type="SUPFAM" id="SSF55874">
    <property type="entry name" value="ATPase domain of HSP90 chaperone/DNA topoisomerase II/histidine kinase"/>
    <property type="match status" value="1"/>
</dbReference>
<accession>A0A286TWR8</accession>
<dbReference type="Pfam" id="PF02518">
    <property type="entry name" value="HATPase_c"/>
    <property type="match status" value="1"/>
</dbReference>
<dbReference type="OrthoDB" id="290376at2"/>
<evidence type="ECO:0000259" key="16">
    <source>
        <dbReference type="PROSITE" id="PS50109"/>
    </source>
</evidence>
<evidence type="ECO:0000256" key="3">
    <source>
        <dbReference type="ARBA" id="ARBA00012438"/>
    </source>
</evidence>
<keyword evidence="11 15" id="KW-1133">Transmembrane helix</keyword>
<feature type="transmembrane region" description="Helical" evidence="15">
    <location>
        <begin position="7"/>
        <end position="25"/>
    </location>
</feature>
<evidence type="ECO:0000256" key="1">
    <source>
        <dbReference type="ARBA" id="ARBA00000085"/>
    </source>
</evidence>
<evidence type="ECO:0000313" key="19">
    <source>
        <dbReference type="Proteomes" id="UP000218542"/>
    </source>
</evidence>
<keyword evidence="4" id="KW-1003">Cell membrane</keyword>
<keyword evidence="13 15" id="KW-0472">Membrane</keyword>
<dbReference type="InterPro" id="IPR003660">
    <property type="entry name" value="HAMP_dom"/>
</dbReference>
<dbReference type="CDD" id="cd16917">
    <property type="entry name" value="HATPase_UhpB-NarQ-NarX-like"/>
    <property type="match status" value="1"/>
</dbReference>
<dbReference type="Pfam" id="PF07730">
    <property type="entry name" value="HisKA_3"/>
    <property type="match status" value="1"/>
</dbReference>
<feature type="coiled-coil region" evidence="14">
    <location>
        <begin position="361"/>
        <end position="388"/>
    </location>
</feature>
<evidence type="ECO:0000256" key="12">
    <source>
        <dbReference type="ARBA" id="ARBA00023012"/>
    </source>
</evidence>
<evidence type="ECO:0000256" key="15">
    <source>
        <dbReference type="SAM" id="Phobius"/>
    </source>
</evidence>
<dbReference type="Gene3D" id="3.30.450.20">
    <property type="entry name" value="PAS domain"/>
    <property type="match status" value="1"/>
</dbReference>
<dbReference type="InterPro" id="IPR033479">
    <property type="entry name" value="dCache_1"/>
</dbReference>
<dbReference type="GO" id="GO:0005886">
    <property type="term" value="C:plasma membrane"/>
    <property type="evidence" value="ECO:0007669"/>
    <property type="project" value="UniProtKB-SubCell"/>
</dbReference>
<dbReference type="GO" id="GO:0005524">
    <property type="term" value="F:ATP binding"/>
    <property type="evidence" value="ECO:0007669"/>
    <property type="project" value="UniProtKB-KW"/>
</dbReference>
<keyword evidence="12" id="KW-0902">Two-component regulatory system</keyword>
<comment type="subcellular location">
    <subcellularLocation>
        <location evidence="2">Cell membrane</location>
        <topology evidence="2">Multi-pass membrane protein</topology>
    </subcellularLocation>
</comment>
<keyword evidence="9 18" id="KW-0418">Kinase</keyword>
<evidence type="ECO:0000256" key="6">
    <source>
        <dbReference type="ARBA" id="ARBA00022679"/>
    </source>
</evidence>
<dbReference type="InterPro" id="IPR029151">
    <property type="entry name" value="Sensor-like_sf"/>
</dbReference>
<protein>
    <recommendedName>
        <fullName evidence="3">histidine kinase</fullName>
        <ecNumber evidence="3">2.7.13.3</ecNumber>
    </recommendedName>
</protein>
<dbReference type="AlphaFoldDB" id="A0A286TWR8"/>
<dbReference type="PROSITE" id="PS50885">
    <property type="entry name" value="HAMP"/>
    <property type="match status" value="1"/>
</dbReference>
<evidence type="ECO:0000256" key="8">
    <source>
        <dbReference type="ARBA" id="ARBA00022741"/>
    </source>
</evidence>
<dbReference type="Gene3D" id="6.10.340.10">
    <property type="match status" value="1"/>
</dbReference>
<dbReference type="SMART" id="SM00304">
    <property type="entry name" value="HAMP"/>
    <property type="match status" value="1"/>
</dbReference>
<keyword evidence="19" id="KW-1185">Reference proteome</keyword>
<evidence type="ECO:0000313" key="18">
    <source>
        <dbReference type="EMBL" id="GAX60328.1"/>
    </source>
</evidence>
<dbReference type="GO" id="GO:0000155">
    <property type="term" value="F:phosphorelay sensor kinase activity"/>
    <property type="evidence" value="ECO:0007669"/>
    <property type="project" value="InterPro"/>
</dbReference>
<comment type="caution">
    <text evidence="18">The sequence shown here is derived from an EMBL/GenBank/DDBJ whole genome shotgun (WGS) entry which is preliminary data.</text>
</comment>
<evidence type="ECO:0000256" key="7">
    <source>
        <dbReference type="ARBA" id="ARBA00022692"/>
    </source>
</evidence>
<dbReference type="PROSITE" id="PS50109">
    <property type="entry name" value="HIS_KIN"/>
    <property type="match status" value="1"/>
</dbReference>
<feature type="domain" description="Histidine kinase" evidence="16">
    <location>
        <begin position="499"/>
        <end position="592"/>
    </location>
</feature>
<evidence type="ECO:0000256" key="4">
    <source>
        <dbReference type="ARBA" id="ARBA00022475"/>
    </source>
</evidence>
<dbReference type="SUPFAM" id="SSF158472">
    <property type="entry name" value="HAMP domain-like"/>
    <property type="match status" value="1"/>
</dbReference>
<keyword evidence="5" id="KW-0597">Phosphoprotein</keyword>
<evidence type="ECO:0000256" key="2">
    <source>
        <dbReference type="ARBA" id="ARBA00004651"/>
    </source>
</evidence>
<dbReference type="EMBL" id="BAOS01000010">
    <property type="protein sequence ID" value="GAX60328.1"/>
    <property type="molecule type" value="Genomic_DNA"/>
</dbReference>
<reference evidence="19" key="1">
    <citation type="journal article" date="2017" name="Environ. Microbiol. Rep.">
        <title>Genetic Diversity of Marine Anaerobic Ammonium-Oxidizing Bacteria as Revealed by Genomic and Proteomic Analyses of 'Candidatus Scalindua japonica'.</title>
        <authorList>
            <person name="Oshiki M."/>
            <person name="Mizuto K."/>
            <person name="Kimura Z."/>
            <person name="Kindaichi T."/>
            <person name="Satoh H."/>
            <person name="Okabe S."/>
        </authorList>
    </citation>
    <scope>NUCLEOTIDE SEQUENCE [LARGE SCALE GENOMIC DNA]</scope>
    <source>
        <strain evidence="19">husup-a2</strain>
    </source>
</reference>
<dbReference type="InterPro" id="IPR050482">
    <property type="entry name" value="Sensor_HK_TwoCompSys"/>
</dbReference>
<dbReference type="Gene3D" id="1.20.5.1930">
    <property type="match status" value="1"/>
</dbReference>
<dbReference type="SUPFAM" id="SSF103190">
    <property type="entry name" value="Sensory domain-like"/>
    <property type="match status" value="1"/>
</dbReference>
<dbReference type="CDD" id="cd18773">
    <property type="entry name" value="PDC1_HK_sensor"/>
    <property type="match status" value="1"/>
</dbReference>
<evidence type="ECO:0000256" key="13">
    <source>
        <dbReference type="ARBA" id="ARBA00023136"/>
    </source>
</evidence>
<dbReference type="InterPro" id="IPR003594">
    <property type="entry name" value="HATPase_dom"/>
</dbReference>
<keyword evidence="6" id="KW-0808">Transferase</keyword>
<dbReference type="InterPro" id="IPR011712">
    <property type="entry name" value="Sig_transdc_His_kin_sub3_dim/P"/>
</dbReference>
<dbReference type="InterPro" id="IPR036890">
    <property type="entry name" value="HATPase_C_sf"/>
</dbReference>
<evidence type="ECO:0000256" key="14">
    <source>
        <dbReference type="SAM" id="Coils"/>
    </source>
</evidence>
<organism evidence="18 19">
    <name type="scientific">Candidatus Scalindua japonica</name>
    <dbReference type="NCBI Taxonomy" id="1284222"/>
    <lineage>
        <taxon>Bacteria</taxon>
        <taxon>Pseudomonadati</taxon>
        <taxon>Planctomycetota</taxon>
        <taxon>Candidatus Brocadiia</taxon>
        <taxon>Candidatus Brocadiales</taxon>
        <taxon>Candidatus Scalinduaceae</taxon>
        <taxon>Candidatus Scalindua</taxon>
    </lineage>
</organism>
<evidence type="ECO:0000256" key="10">
    <source>
        <dbReference type="ARBA" id="ARBA00022840"/>
    </source>
</evidence>
<evidence type="ECO:0000259" key="17">
    <source>
        <dbReference type="PROSITE" id="PS50885"/>
    </source>
</evidence>
<keyword evidence="8" id="KW-0547">Nucleotide-binding</keyword>
<dbReference type="Gene3D" id="3.30.565.10">
    <property type="entry name" value="Histidine kinase-like ATPase, C-terminal domain"/>
    <property type="match status" value="1"/>
</dbReference>
<comment type="catalytic activity">
    <reaction evidence="1">
        <text>ATP + protein L-histidine = ADP + protein N-phospho-L-histidine.</text>
        <dbReference type="EC" id="2.7.13.3"/>
    </reaction>
</comment>
<evidence type="ECO:0000256" key="5">
    <source>
        <dbReference type="ARBA" id="ARBA00022553"/>
    </source>
</evidence>
<dbReference type="Pfam" id="PF02743">
    <property type="entry name" value="dCache_1"/>
    <property type="match status" value="1"/>
</dbReference>
<name>A0A286TWR8_9BACT</name>
<feature type="domain" description="HAMP" evidence="17">
    <location>
        <begin position="314"/>
        <end position="366"/>
    </location>
</feature>
<proteinExistence type="predicted"/>
<dbReference type="SMART" id="SM00387">
    <property type="entry name" value="HATPase_c"/>
    <property type="match status" value="1"/>
</dbReference>
<dbReference type="Proteomes" id="UP000218542">
    <property type="component" value="Unassembled WGS sequence"/>
</dbReference>
<dbReference type="PANTHER" id="PTHR24421:SF10">
    <property type="entry name" value="NITRATE_NITRITE SENSOR PROTEIN NARQ"/>
    <property type="match status" value="1"/>
</dbReference>